<feature type="domain" description="DJ-1/PfpI" evidence="1">
    <location>
        <begin position="25"/>
        <end position="182"/>
    </location>
</feature>
<dbReference type="InterPro" id="IPR029062">
    <property type="entry name" value="Class_I_gatase-like"/>
</dbReference>
<keyword evidence="4" id="KW-1185">Reference proteome</keyword>
<protein>
    <submittedName>
        <fullName evidence="2">Thiamine synthesis protein ThiJ</fullName>
    </submittedName>
    <submittedName>
        <fullName evidence="3">Transcriptional activator FtrA</fullName>
    </submittedName>
</protein>
<sequence>MSVYTSPNAQTPSASYGAADKKPTIAIVAFDEFTDIDLFLMWDIVGRIQNDWQVKLLGSSKSHKSALGLEIEMQGHIREANQADAVLFISGKQGIPLALQDPDFINTFELDPNKQLLGSICAGSFILQRLGLLDCRAATTHPDAKTALQKTGAEVLDEPLVIRGNIATAGGCLSAMYLCAWLAERLLGEEKRREMLRELLPAGQQPQFEAIIDASLQSAAEAAIQTACQ</sequence>
<dbReference type="GO" id="GO:0006355">
    <property type="term" value="P:regulation of DNA-templated transcription"/>
    <property type="evidence" value="ECO:0007669"/>
    <property type="project" value="TreeGrafter"/>
</dbReference>
<dbReference type="InterPro" id="IPR052158">
    <property type="entry name" value="INH-QAR"/>
</dbReference>
<dbReference type="RefSeq" id="WP_081737132.1">
    <property type="nucleotide sequence ID" value="NZ_AP024613.1"/>
</dbReference>
<dbReference type="SUPFAM" id="SSF52317">
    <property type="entry name" value="Class I glutamine amidotransferase-like"/>
    <property type="match status" value="1"/>
</dbReference>
<evidence type="ECO:0000313" key="2">
    <source>
        <dbReference type="EMBL" id="BCV44677.1"/>
    </source>
</evidence>
<organism evidence="3 4">
    <name type="scientific">Shewanella algae</name>
    <dbReference type="NCBI Taxonomy" id="38313"/>
    <lineage>
        <taxon>Bacteria</taxon>
        <taxon>Pseudomonadati</taxon>
        <taxon>Pseudomonadota</taxon>
        <taxon>Gammaproteobacteria</taxon>
        <taxon>Alteromonadales</taxon>
        <taxon>Shewanellaceae</taxon>
        <taxon>Shewanella</taxon>
    </lineage>
</organism>
<accession>A0A380C4M9</accession>
<dbReference type="Pfam" id="PF01965">
    <property type="entry name" value="DJ-1_PfpI"/>
    <property type="match status" value="1"/>
</dbReference>
<dbReference type="PANTHER" id="PTHR43130">
    <property type="entry name" value="ARAC-FAMILY TRANSCRIPTIONAL REGULATOR"/>
    <property type="match status" value="1"/>
</dbReference>
<evidence type="ECO:0000313" key="4">
    <source>
        <dbReference type="Proteomes" id="UP000254069"/>
    </source>
</evidence>
<dbReference type="Gene3D" id="3.40.50.880">
    <property type="match status" value="1"/>
</dbReference>
<reference evidence="3 4" key="1">
    <citation type="submission" date="2018-06" db="EMBL/GenBank/DDBJ databases">
        <authorList>
            <consortium name="Pathogen Informatics"/>
            <person name="Doyle S."/>
        </authorList>
    </citation>
    <scope>NUCLEOTIDE SEQUENCE [LARGE SCALE GENOMIC DNA]</scope>
    <source>
        <strain evidence="3 4">NCTC10738</strain>
    </source>
</reference>
<name>A0A380C4M9_9GAMM</name>
<evidence type="ECO:0000313" key="3">
    <source>
        <dbReference type="EMBL" id="SUJ12225.1"/>
    </source>
</evidence>
<gene>
    <name evidence="3" type="ORF">NCTC10738_04374</name>
    <name evidence="2" type="ORF">TUM17379_16950</name>
</gene>
<reference evidence="2" key="2">
    <citation type="submission" date="2021-05" db="EMBL/GenBank/DDBJ databases">
        <title>Molecular characterization for Shewanella algae harboring chromosomal blaOXA-55-like strains isolated from clinical and environment sample.</title>
        <authorList>
            <person name="Ohama Y."/>
            <person name="Aoki K."/>
            <person name="Harada S."/>
            <person name="Moriya K."/>
            <person name="Ishii Y."/>
            <person name="Tateda K."/>
        </authorList>
    </citation>
    <scope>NUCLEOTIDE SEQUENCE</scope>
    <source>
        <strain evidence="2">TUM17379</strain>
    </source>
</reference>
<dbReference type="Proteomes" id="UP000825078">
    <property type="component" value="Chromosome"/>
</dbReference>
<proteinExistence type="predicted"/>
<dbReference type="PANTHER" id="PTHR43130:SF2">
    <property type="entry name" value="DJ-1_PFPI DOMAIN-CONTAINING PROTEIN"/>
    <property type="match status" value="1"/>
</dbReference>
<dbReference type="Proteomes" id="UP000254069">
    <property type="component" value="Unassembled WGS sequence"/>
</dbReference>
<dbReference type="EMBL" id="AP024613">
    <property type="protein sequence ID" value="BCV44677.1"/>
    <property type="molecule type" value="Genomic_DNA"/>
</dbReference>
<dbReference type="AlphaFoldDB" id="A0A380C4M9"/>
<dbReference type="InterPro" id="IPR002818">
    <property type="entry name" value="DJ-1/PfpI"/>
</dbReference>
<evidence type="ECO:0000259" key="1">
    <source>
        <dbReference type="Pfam" id="PF01965"/>
    </source>
</evidence>
<dbReference type="EMBL" id="UGYO01000002">
    <property type="protein sequence ID" value="SUJ12225.1"/>
    <property type="molecule type" value="Genomic_DNA"/>
</dbReference>